<keyword evidence="1" id="KW-0732">Signal</keyword>
<evidence type="ECO:0000313" key="3">
    <source>
        <dbReference type="Proteomes" id="UP000279089"/>
    </source>
</evidence>
<evidence type="ECO:0000313" key="2">
    <source>
        <dbReference type="EMBL" id="RPD38138.1"/>
    </source>
</evidence>
<dbReference type="PROSITE" id="PS51257">
    <property type="entry name" value="PROKAR_LIPOPROTEIN"/>
    <property type="match status" value="1"/>
</dbReference>
<dbReference type="OrthoDB" id="1466062at2"/>
<sequence length="460" mass="50730">MKINFRNLGFAAAFLTALYAFSGCNEATVLGKDLIPGADKVIVKDTTINTLITHNIANIDSSIFTGQDNFVGALGSFSDPLFGKSHGFLYTQVGLPKAEFTFEGTGWTVDSVVLYIGCDTVWYGENAPQNLSVYRMNEPTFKIDSNYRYDRALSYDPSKQLASATVYPVYPKDSLNIYGTKVGPQLRIKLNNSFGTELFQQRADGAFLSDSAFNKWLGGLAIVPDTTSGASKTMLFTNLNTGETRLTVYYKNSEKDSIIANFPFVPNPGVGGSAHANYFSRNYTGTEVANNINTNRPGGDNLLYLQEAPGIYAQLQLPEIENIPKAVINKAELVITEINSGSSGRDDLFTEPDRLFLMRYITHDSLGFLIDYGNPSQPDLAYFGGNKTVISEVGPYKVVQYKFNIARHLQFILDKKLENSVLKLEALSSRYPIDMRRLKAGGGNATPPANVKLRIIYTQL</sequence>
<evidence type="ECO:0000256" key="1">
    <source>
        <dbReference type="SAM" id="SignalP"/>
    </source>
</evidence>
<feature type="chain" id="PRO_5018222585" evidence="1">
    <location>
        <begin position="23"/>
        <end position="460"/>
    </location>
</feature>
<name>A0A3N4M569_9BACT</name>
<organism evidence="2 3">
    <name type="scientific">Chitinophaga barathri</name>
    <dbReference type="NCBI Taxonomy" id="1647451"/>
    <lineage>
        <taxon>Bacteria</taxon>
        <taxon>Pseudomonadati</taxon>
        <taxon>Bacteroidota</taxon>
        <taxon>Chitinophagia</taxon>
        <taxon>Chitinophagales</taxon>
        <taxon>Chitinophagaceae</taxon>
        <taxon>Chitinophaga</taxon>
    </lineage>
</organism>
<dbReference type="Proteomes" id="UP000279089">
    <property type="component" value="Unassembled WGS sequence"/>
</dbReference>
<keyword evidence="3" id="KW-1185">Reference proteome</keyword>
<feature type="signal peptide" evidence="1">
    <location>
        <begin position="1"/>
        <end position="22"/>
    </location>
</feature>
<comment type="caution">
    <text evidence="2">The sequence shown here is derived from an EMBL/GenBank/DDBJ whole genome shotgun (WGS) entry which is preliminary data.</text>
</comment>
<gene>
    <name evidence="2" type="ORF">EG028_26105</name>
</gene>
<dbReference type="RefSeq" id="WP_120515997.1">
    <property type="nucleotide sequence ID" value="NZ_QXZY01000004.1"/>
</dbReference>
<protein>
    <submittedName>
        <fullName evidence="2">DUF4270 domain-containing protein</fullName>
    </submittedName>
</protein>
<dbReference type="InterPro" id="IPR025366">
    <property type="entry name" value="DUF4270"/>
</dbReference>
<dbReference type="AlphaFoldDB" id="A0A3N4M569"/>
<proteinExistence type="predicted"/>
<dbReference type="EMBL" id="RMBX01000017">
    <property type="protein sequence ID" value="RPD38138.1"/>
    <property type="molecule type" value="Genomic_DNA"/>
</dbReference>
<accession>A0A3N4M569</accession>
<dbReference type="Pfam" id="PF14092">
    <property type="entry name" value="DUF4270"/>
    <property type="match status" value="1"/>
</dbReference>
<reference evidence="3" key="1">
    <citation type="submission" date="2018-11" db="EMBL/GenBank/DDBJ databases">
        <title>Chitinophaga lutea sp.nov., isolate from arsenic contaminated soil.</title>
        <authorList>
            <person name="Zong Y."/>
        </authorList>
    </citation>
    <scope>NUCLEOTIDE SEQUENCE [LARGE SCALE GENOMIC DNA]</scope>
    <source>
        <strain evidence="3">YLT18</strain>
    </source>
</reference>